<dbReference type="Proteomes" id="UP000717752">
    <property type="component" value="Unassembled WGS sequence"/>
</dbReference>
<reference evidence="1 2" key="1">
    <citation type="journal article" date="2021" name="MBio">
        <title>Poor Competitiveness of Bradyrhizobium in Pigeon Pea Root Colonization in Indian Soils.</title>
        <authorList>
            <person name="Chalasani D."/>
            <person name="Basu A."/>
            <person name="Pullabhotla S.V.S.R.N."/>
            <person name="Jorrin B."/>
            <person name="Neal A.L."/>
            <person name="Poole P.S."/>
            <person name="Podile A.R."/>
            <person name="Tkacz A."/>
        </authorList>
    </citation>
    <scope>NUCLEOTIDE SEQUENCE [LARGE SCALE GENOMIC DNA]</scope>
    <source>
        <strain evidence="1 2">HU56</strain>
    </source>
</reference>
<name>A0ABS7GP73_9HYPH</name>
<dbReference type="EMBL" id="JAEUAK010000001">
    <property type="protein sequence ID" value="MBW9051133.1"/>
    <property type="molecule type" value="Genomic_DNA"/>
</dbReference>
<keyword evidence="2" id="KW-1185">Reference proteome</keyword>
<protein>
    <submittedName>
        <fullName evidence="1">Uncharacterized protein</fullName>
    </submittedName>
</protein>
<gene>
    <name evidence="1" type="ORF">JNB85_01755</name>
</gene>
<accession>A0ABS7GP73</accession>
<evidence type="ECO:0000313" key="1">
    <source>
        <dbReference type="EMBL" id="MBW9051133.1"/>
    </source>
</evidence>
<organism evidence="1 2">
    <name type="scientific">Rhizobium mesosinicum</name>
    <dbReference type="NCBI Taxonomy" id="335017"/>
    <lineage>
        <taxon>Bacteria</taxon>
        <taxon>Pseudomonadati</taxon>
        <taxon>Pseudomonadota</taxon>
        <taxon>Alphaproteobacteria</taxon>
        <taxon>Hyphomicrobiales</taxon>
        <taxon>Rhizobiaceae</taxon>
        <taxon>Rhizobium/Agrobacterium group</taxon>
        <taxon>Rhizobium</taxon>
    </lineage>
</organism>
<proteinExistence type="predicted"/>
<sequence length="123" mass="13108">MSAQSTSHIWELFFAAGTGAINFPMRLMGIGNLGELAKCADETIATAARALWAELADGSWKTDADLAEHYPTATIDGAQVRIPLGPGHHVDLLVNYHAEMMLIEYAGVADSAQPRRATKGKAA</sequence>
<evidence type="ECO:0000313" key="2">
    <source>
        <dbReference type="Proteomes" id="UP000717752"/>
    </source>
</evidence>
<comment type="caution">
    <text evidence="1">The sequence shown here is derived from an EMBL/GenBank/DDBJ whole genome shotgun (WGS) entry which is preliminary data.</text>
</comment>